<evidence type="ECO:0000256" key="1">
    <source>
        <dbReference type="SAM" id="MobiDB-lite"/>
    </source>
</evidence>
<accession>M5EJQ1</accession>
<dbReference type="Proteomes" id="UP000012062">
    <property type="component" value="Unassembled WGS sequence"/>
</dbReference>
<sequence>MSAVPKQRYNFAGVLPMLGRILPLFLCPMLLFGGGCSRSYDGSVVIPRPLDVRRIWDKPPPQAQADQLQLESDVFPVAPQMPRRSVDRRSTAPTGPARRMTRVSNNPPVLSGPAKPLACRNVSEPGKRARMVCE</sequence>
<comment type="caution">
    <text evidence="2">The sequence shown here is derived from an EMBL/GenBank/DDBJ whole genome shotgun (WGS) entry which is preliminary data.</text>
</comment>
<keyword evidence="3" id="KW-1185">Reference proteome</keyword>
<feature type="region of interest" description="Disordered" evidence="1">
    <location>
        <begin position="76"/>
        <end position="122"/>
    </location>
</feature>
<organism evidence="2 3">
    <name type="scientific">Mesorhizobium metallidurans STM 2683</name>
    <dbReference type="NCBI Taxonomy" id="1297569"/>
    <lineage>
        <taxon>Bacteria</taxon>
        <taxon>Pseudomonadati</taxon>
        <taxon>Pseudomonadota</taxon>
        <taxon>Alphaproteobacteria</taxon>
        <taxon>Hyphomicrobiales</taxon>
        <taxon>Phyllobacteriaceae</taxon>
        <taxon>Mesorhizobium</taxon>
    </lineage>
</organism>
<reference evidence="2 3" key="1">
    <citation type="submission" date="2013-02" db="EMBL/GenBank/DDBJ databases">
        <authorList>
            <person name="Genoscope - CEA"/>
        </authorList>
    </citation>
    <scope>NUCLEOTIDE SEQUENCE [LARGE SCALE GENOMIC DNA]</scope>
    <source>
        <strain evidence="2 3">STM 2683</strain>
    </source>
</reference>
<evidence type="ECO:0000313" key="2">
    <source>
        <dbReference type="EMBL" id="CCV04954.1"/>
    </source>
</evidence>
<dbReference type="EMBL" id="CAUM01000054">
    <property type="protein sequence ID" value="CCV04954.1"/>
    <property type="molecule type" value="Genomic_DNA"/>
</dbReference>
<name>M5EJQ1_9HYPH</name>
<gene>
    <name evidence="2" type="ORF">MESS2_1470015</name>
</gene>
<proteinExistence type="predicted"/>
<evidence type="ECO:0000313" key="3">
    <source>
        <dbReference type="Proteomes" id="UP000012062"/>
    </source>
</evidence>
<protein>
    <submittedName>
        <fullName evidence="2">Uncharacterized protein</fullName>
    </submittedName>
</protein>
<dbReference type="AlphaFoldDB" id="M5EJQ1"/>